<dbReference type="AlphaFoldDB" id="A0A562ZS19"/>
<protein>
    <submittedName>
        <fullName evidence="1">CoA transferase subunit A</fullName>
    </submittedName>
</protein>
<evidence type="ECO:0000313" key="1">
    <source>
        <dbReference type="EMBL" id="TWO71390.1"/>
    </source>
</evidence>
<dbReference type="Pfam" id="PF01144">
    <property type="entry name" value="CoA_trans"/>
    <property type="match status" value="1"/>
</dbReference>
<sequence length="264" mass="27775">MAASNGKLASRAAAAELARGAARVALGGWSFSRRPLAIAMHWAAHGLRFDELLVLTGGVETDLLAAAGVAQRVRGFYLGMEALGMGPGLKAGCDVIEETETSLMLGLNAAVEGASFLPLAARHGEALAHVRPDLRRVRCPYTDEEQLAIPPLPITVAYVHAWRADRRGNAVFGGHRAADRLLALAAQRTVVTCEELVDDITAGGVEADLTEPLVSMVVHAPGGAKPGGCLPDYEADWPALLDYTALERDAVAGWARARLEGGAR</sequence>
<gene>
    <name evidence="1" type="ORF">FN976_10735</name>
</gene>
<dbReference type="InterPro" id="IPR004165">
    <property type="entry name" value="CoA_trans_fam_I"/>
</dbReference>
<dbReference type="OrthoDB" id="9777193at2"/>
<organism evidence="1 2">
    <name type="scientific">Caenimonas sedimenti</name>
    <dbReference type="NCBI Taxonomy" id="2596921"/>
    <lineage>
        <taxon>Bacteria</taxon>
        <taxon>Pseudomonadati</taxon>
        <taxon>Pseudomonadota</taxon>
        <taxon>Betaproteobacteria</taxon>
        <taxon>Burkholderiales</taxon>
        <taxon>Comamonadaceae</taxon>
        <taxon>Caenimonas</taxon>
    </lineage>
</organism>
<name>A0A562ZS19_9BURK</name>
<dbReference type="EMBL" id="VOBQ01000008">
    <property type="protein sequence ID" value="TWO71390.1"/>
    <property type="molecule type" value="Genomic_DNA"/>
</dbReference>
<keyword evidence="2" id="KW-1185">Reference proteome</keyword>
<dbReference type="RefSeq" id="WP_145893001.1">
    <property type="nucleotide sequence ID" value="NZ_VOBQ01000008.1"/>
</dbReference>
<dbReference type="InterPro" id="IPR037171">
    <property type="entry name" value="NagB/RpiA_transferase-like"/>
</dbReference>
<dbReference type="SUPFAM" id="SSF100950">
    <property type="entry name" value="NagB/RpiA/CoA transferase-like"/>
    <property type="match status" value="1"/>
</dbReference>
<dbReference type="Proteomes" id="UP000318199">
    <property type="component" value="Unassembled WGS sequence"/>
</dbReference>
<accession>A0A562ZS19</accession>
<dbReference type="Gene3D" id="3.40.1080.10">
    <property type="entry name" value="Glutaconate Coenzyme A-transferase"/>
    <property type="match status" value="1"/>
</dbReference>
<dbReference type="GO" id="GO:0008410">
    <property type="term" value="F:CoA-transferase activity"/>
    <property type="evidence" value="ECO:0007669"/>
    <property type="project" value="InterPro"/>
</dbReference>
<evidence type="ECO:0000313" key="2">
    <source>
        <dbReference type="Proteomes" id="UP000318199"/>
    </source>
</evidence>
<reference evidence="1 2" key="1">
    <citation type="submission" date="2019-07" db="EMBL/GenBank/DDBJ databases">
        <title>Caenimonas sedimenti sp. nov., isolated from activated sludge.</title>
        <authorList>
            <person name="Xu J."/>
        </authorList>
    </citation>
    <scope>NUCLEOTIDE SEQUENCE [LARGE SCALE GENOMIC DNA]</scope>
    <source>
        <strain evidence="1 2">HX-9-20</strain>
    </source>
</reference>
<keyword evidence="1" id="KW-0808">Transferase</keyword>
<proteinExistence type="predicted"/>
<comment type="caution">
    <text evidence="1">The sequence shown here is derived from an EMBL/GenBank/DDBJ whole genome shotgun (WGS) entry which is preliminary data.</text>
</comment>